<gene>
    <name evidence="11 12" type="primary">lpxB</name>
    <name evidence="12" type="ORF">E4K64_16400</name>
</gene>
<dbReference type="PANTHER" id="PTHR30372:SF4">
    <property type="entry name" value="LIPID-A-DISACCHARIDE SYNTHASE, MITOCHONDRIAL-RELATED"/>
    <property type="match status" value="1"/>
</dbReference>
<evidence type="ECO:0000313" key="12">
    <source>
        <dbReference type="EMBL" id="TFV75286.1"/>
    </source>
</evidence>
<evidence type="ECO:0000256" key="6">
    <source>
        <dbReference type="ARBA" id="ARBA00022556"/>
    </source>
</evidence>
<comment type="catalytic activity">
    <reaction evidence="10 11">
        <text>a lipid X + a UDP-2-N,3-O-bis[(3R)-3-hydroxyacyl]-alpha-D-glucosamine = a lipid A disaccharide + UDP + H(+)</text>
        <dbReference type="Rhea" id="RHEA:67828"/>
        <dbReference type="ChEBI" id="CHEBI:15378"/>
        <dbReference type="ChEBI" id="CHEBI:58223"/>
        <dbReference type="ChEBI" id="CHEBI:137748"/>
        <dbReference type="ChEBI" id="CHEBI:176338"/>
        <dbReference type="ChEBI" id="CHEBI:176343"/>
        <dbReference type="EC" id="2.4.1.182"/>
    </reaction>
</comment>
<dbReference type="EMBL" id="SPQS01000008">
    <property type="protein sequence ID" value="TFV75286.1"/>
    <property type="molecule type" value="Genomic_DNA"/>
</dbReference>
<dbReference type="PANTHER" id="PTHR30372">
    <property type="entry name" value="LIPID-A-DISACCHARIDE SYNTHASE"/>
    <property type="match status" value="1"/>
</dbReference>
<evidence type="ECO:0000256" key="9">
    <source>
        <dbReference type="ARBA" id="ARBA00023098"/>
    </source>
</evidence>
<evidence type="ECO:0000256" key="5">
    <source>
        <dbReference type="ARBA" id="ARBA00022516"/>
    </source>
</evidence>
<protein>
    <recommendedName>
        <fullName evidence="4 11">Lipid-A-disaccharide synthase</fullName>
        <ecNumber evidence="3 11">2.4.1.182</ecNumber>
    </recommendedName>
</protein>
<dbReference type="SUPFAM" id="SSF53756">
    <property type="entry name" value="UDP-Glycosyltransferase/glycogen phosphorylase"/>
    <property type="match status" value="1"/>
</dbReference>
<comment type="pathway">
    <text evidence="11">Bacterial outer membrane biogenesis; LPS lipid A biosynthesis.</text>
</comment>
<evidence type="ECO:0000256" key="2">
    <source>
        <dbReference type="ARBA" id="ARBA00007868"/>
    </source>
</evidence>
<sequence>MMQSREPKRRICLIATEESGDRLGSALMKVLRQRLRDGVEFVGVGGRTMAREGLESLFPIEELSIVGFAAVVQQLPKILRLIRNTADAVLEAAPDALVIIDSPDFTHRVARRVRAKNSAIPIVDYVSPQLWAWRPGRARTMLGYVDHVLGLLPFEPEEYRKLGGPPCSYVGHPLVEQLSSLRPNAEEQARRNTEPPVLLVLPGSRRSEVRHHLGVFGATIGRLQAEGRAFELMLPTMPHLEATIREGIASWPVKPNIVFGENEKRAAFRIAHAALAKSGTVTLELALSGIPMVTAYRVGAIEAFILRRAIRVPSVILANLVIGREVIPEYLQEECTPEKLAPALHDVLTDSPLRRQQVEAFAQLDRIMSTGNKSPSVLAADIVLATIRKGRGTGSGVSS</sequence>
<accession>A0A4Y9P848</accession>
<evidence type="ECO:0000256" key="1">
    <source>
        <dbReference type="ARBA" id="ARBA00002056"/>
    </source>
</evidence>
<dbReference type="GO" id="GO:0008915">
    <property type="term" value="F:lipid-A-disaccharide synthase activity"/>
    <property type="evidence" value="ECO:0007669"/>
    <property type="project" value="UniProtKB-UniRule"/>
</dbReference>
<comment type="similarity">
    <text evidence="2 11">Belongs to the LpxB family.</text>
</comment>
<evidence type="ECO:0000313" key="13">
    <source>
        <dbReference type="Proteomes" id="UP000297700"/>
    </source>
</evidence>
<dbReference type="UniPathway" id="UPA00973"/>
<dbReference type="RefSeq" id="WP_135164428.1">
    <property type="nucleotide sequence ID" value="NZ_SPQS01000008.1"/>
</dbReference>
<name>A0A4Y9P848_9BRAD</name>
<evidence type="ECO:0000256" key="10">
    <source>
        <dbReference type="ARBA" id="ARBA00048975"/>
    </source>
</evidence>
<reference evidence="12 13" key="1">
    <citation type="submission" date="2019-03" db="EMBL/GenBank/DDBJ databases">
        <title>Bradyrhizobium strains diversity.</title>
        <authorList>
            <person name="Urquiaga M.C.O."/>
            <person name="Hungria M."/>
            <person name="Delamuta J.R.M."/>
            <person name="Klepa M.S."/>
        </authorList>
    </citation>
    <scope>NUCLEOTIDE SEQUENCE [LARGE SCALE GENOMIC DNA]</scope>
    <source>
        <strain evidence="12 13">CNPSo 3426</strain>
    </source>
</reference>
<keyword evidence="7 11" id="KW-0328">Glycosyltransferase</keyword>
<dbReference type="Pfam" id="PF02684">
    <property type="entry name" value="LpxB"/>
    <property type="match status" value="1"/>
</dbReference>
<dbReference type="NCBIfam" id="TIGR00215">
    <property type="entry name" value="lpxB"/>
    <property type="match status" value="1"/>
</dbReference>
<dbReference type="HAMAP" id="MF_00392">
    <property type="entry name" value="LpxB"/>
    <property type="match status" value="1"/>
</dbReference>
<evidence type="ECO:0000256" key="8">
    <source>
        <dbReference type="ARBA" id="ARBA00022679"/>
    </source>
</evidence>
<dbReference type="GO" id="GO:0005543">
    <property type="term" value="F:phospholipid binding"/>
    <property type="evidence" value="ECO:0007669"/>
    <property type="project" value="TreeGrafter"/>
</dbReference>
<evidence type="ECO:0000256" key="7">
    <source>
        <dbReference type="ARBA" id="ARBA00022676"/>
    </source>
</evidence>
<evidence type="ECO:0000256" key="3">
    <source>
        <dbReference type="ARBA" id="ARBA00012687"/>
    </source>
</evidence>
<dbReference type="EC" id="2.4.1.182" evidence="3 11"/>
<evidence type="ECO:0000256" key="11">
    <source>
        <dbReference type="HAMAP-Rule" id="MF_00392"/>
    </source>
</evidence>
<evidence type="ECO:0000256" key="4">
    <source>
        <dbReference type="ARBA" id="ARBA00020902"/>
    </source>
</evidence>
<organism evidence="12 13">
    <name type="scientific">Bradyrhizobium frederickii</name>
    <dbReference type="NCBI Taxonomy" id="2560054"/>
    <lineage>
        <taxon>Bacteria</taxon>
        <taxon>Pseudomonadati</taxon>
        <taxon>Pseudomonadota</taxon>
        <taxon>Alphaproteobacteria</taxon>
        <taxon>Hyphomicrobiales</taxon>
        <taxon>Nitrobacteraceae</taxon>
        <taxon>Bradyrhizobium</taxon>
    </lineage>
</organism>
<comment type="caution">
    <text evidence="12">The sequence shown here is derived from an EMBL/GenBank/DDBJ whole genome shotgun (WGS) entry which is preliminary data.</text>
</comment>
<keyword evidence="8 11" id="KW-0808">Transferase</keyword>
<dbReference type="AlphaFoldDB" id="A0A4Y9P848"/>
<dbReference type="InterPro" id="IPR003835">
    <property type="entry name" value="Glyco_trans_19"/>
</dbReference>
<dbReference type="Proteomes" id="UP000297700">
    <property type="component" value="Unassembled WGS sequence"/>
</dbReference>
<comment type="function">
    <text evidence="1 11">Condensation of UDP-2,3-diacylglucosamine and 2,3-diacylglucosamine-1-phosphate to form lipid A disaccharide, a precursor of lipid A, a phosphorylated glycolipid that anchors the lipopolysaccharide to the outer membrane of the cell.</text>
</comment>
<dbReference type="GO" id="GO:0016020">
    <property type="term" value="C:membrane"/>
    <property type="evidence" value="ECO:0007669"/>
    <property type="project" value="GOC"/>
</dbReference>
<keyword evidence="6 11" id="KW-0441">Lipid A biosynthesis</keyword>
<keyword evidence="9 11" id="KW-0443">Lipid metabolism</keyword>
<proteinExistence type="inferred from homology"/>
<dbReference type="GO" id="GO:0009245">
    <property type="term" value="P:lipid A biosynthetic process"/>
    <property type="evidence" value="ECO:0007669"/>
    <property type="project" value="UniProtKB-UniRule"/>
</dbReference>
<keyword evidence="5 11" id="KW-0444">Lipid biosynthesis</keyword>